<dbReference type="EnsemblPlants" id="Ma05_t18730.1">
    <property type="protein sequence ID" value="Ma05_p18730.1"/>
    <property type="gene ID" value="Ma05_g18730"/>
</dbReference>
<sequence length="40" mass="4534">MHNDNGIASTTRYVNSLGFQKNTPLPACTELLKSYEQYEV</sequence>
<dbReference type="AlphaFoldDB" id="A0A804J603"/>
<dbReference type="InParanoid" id="A0A804J603"/>
<name>A0A804J603_MUSAM</name>
<keyword evidence="3" id="KW-1185">Reference proteome</keyword>
<proteinExistence type="predicted"/>
<dbReference type="Gramene" id="Ma05_t18730.1">
    <property type="protein sequence ID" value="Ma05_p18730.1"/>
    <property type="gene ID" value="Ma05_g18730"/>
</dbReference>
<dbReference type="EMBL" id="HG996470">
    <property type="protein sequence ID" value="CAG1838779.1"/>
    <property type="molecule type" value="Genomic_DNA"/>
</dbReference>
<accession>A0A804J603</accession>
<dbReference type="Proteomes" id="UP000012960">
    <property type="component" value="Unplaced"/>
</dbReference>
<evidence type="ECO:0000313" key="3">
    <source>
        <dbReference type="Proteomes" id="UP000012960"/>
    </source>
</evidence>
<evidence type="ECO:0000313" key="2">
    <source>
        <dbReference type="EnsemblPlants" id="Ma05_p18730.1"/>
    </source>
</evidence>
<gene>
    <name evidence="1" type="ORF">GSMUA_269560.1</name>
</gene>
<organism evidence="2 3">
    <name type="scientific">Musa acuminata subsp. malaccensis</name>
    <name type="common">Wild banana</name>
    <name type="synonym">Musa malaccensis</name>
    <dbReference type="NCBI Taxonomy" id="214687"/>
    <lineage>
        <taxon>Eukaryota</taxon>
        <taxon>Viridiplantae</taxon>
        <taxon>Streptophyta</taxon>
        <taxon>Embryophyta</taxon>
        <taxon>Tracheophyta</taxon>
        <taxon>Spermatophyta</taxon>
        <taxon>Magnoliopsida</taxon>
        <taxon>Liliopsida</taxon>
        <taxon>Zingiberales</taxon>
        <taxon>Musaceae</taxon>
        <taxon>Musa</taxon>
    </lineage>
</organism>
<evidence type="ECO:0000313" key="1">
    <source>
        <dbReference type="EMBL" id="CAG1838779.1"/>
    </source>
</evidence>
<reference evidence="2" key="2">
    <citation type="submission" date="2021-05" db="UniProtKB">
        <authorList>
            <consortium name="EnsemblPlants"/>
        </authorList>
    </citation>
    <scope>IDENTIFICATION</scope>
    <source>
        <strain evidence="2">subsp. malaccensis</strain>
    </source>
</reference>
<reference evidence="1" key="1">
    <citation type="submission" date="2021-03" db="EMBL/GenBank/DDBJ databases">
        <authorList>
            <consortium name="Genoscope - CEA"/>
            <person name="William W."/>
        </authorList>
    </citation>
    <scope>NUCLEOTIDE SEQUENCE</scope>
    <source>
        <strain evidence="1">Doubled-haploid Pahang</strain>
    </source>
</reference>
<protein>
    <submittedName>
        <fullName evidence="1">(wild Malaysian banana) hypothetical protein</fullName>
    </submittedName>
</protein>